<sequence>MSDYTSIQSAMEQNQSITYEPVPDINGDIFTDPALSNPELDIHLEWPDSEALLHSIITFDWGSLTLPPGSVPTPQTLQQLLPQANVSSDIQLVDAEENQDDQLSPVNGSRDAIQSLSHMVTCLSQNVASAARSLPELNPAFLDSCLQAYFSHFNIYFPILHRPTFVYRDCSPSLILNAIALGSLFIGTNDAVHGRYYEDWLTPPWPLLALSQQPDQEVNEERAWKEWAAEEVYHRALVGHYILDGQLSYLSGQPGAATLHATNTLRLSTCSKAFEARGAQEWRRVMGQEQSEGPVFSFSDIYHELFTTKDTDSEVSLCLRSGKAPLDRTARQSSKSIVKIPTLREVKQALVRVFQLLNNTWSFDETERLELMIRWHFICLDLLCDSIELFNQICRHLQIDQHIFKSRNSGKELKDSMECIRGSTDARCALLHAVAIQDSVNRLPFNRTNTFWMPMSIFASSVIYSLSRLNGMTSVSVPASVHWESTLIDQTNTGSSAQDVSWKKTQAFMTSNLKKTNYGIGPARNLPFEMKKMQTMMHGLASQWGVAVEIVTILSQIETLKPMED</sequence>
<feature type="domain" description="Xylanolytic transcriptional activator regulatory" evidence="7">
    <location>
        <begin position="146"/>
        <end position="193"/>
    </location>
</feature>
<comment type="subcellular location">
    <subcellularLocation>
        <location evidence="1">Nucleus</location>
    </subcellularLocation>
</comment>
<dbReference type="Pfam" id="PF04082">
    <property type="entry name" value="Fungal_trans"/>
    <property type="match status" value="1"/>
</dbReference>
<dbReference type="GO" id="GO:0000785">
    <property type="term" value="C:chromatin"/>
    <property type="evidence" value="ECO:0007669"/>
    <property type="project" value="TreeGrafter"/>
</dbReference>
<dbReference type="GO" id="GO:0005634">
    <property type="term" value="C:nucleus"/>
    <property type="evidence" value="ECO:0007669"/>
    <property type="project" value="UniProtKB-SubCell"/>
</dbReference>
<dbReference type="InterPro" id="IPR051059">
    <property type="entry name" value="VerF-like"/>
</dbReference>
<evidence type="ECO:0000313" key="8">
    <source>
        <dbReference type="EMBL" id="KAH7210780.1"/>
    </source>
</evidence>
<dbReference type="GO" id="GO:0008270">
    <property type="term" value="F:zinc ion binding"/>
    <property type="evidence" value="ECO:0007669"/>
    <property type="project" value="UniProtKB-KW"/>
</dbReference>
<evidence type="ECO:0000256" key="3">
    <source>
        <dbReference type="ARBA" id="ARBA00022737"/>
    </source>
</evidence>
<gene>
    <name evidence="8" type="ORF">BKA55DRAFT_546625</name>
</gene>
<dbReference type="GO" id="GO:0000981">
    <property type="term" value="F:DNA-binding transcription factor activity, RNA polymerase II-specific"/>
    <property type="evidence" value="ECO:0007669"/>
    <property type="project" value="InterPro"/>
</dbReference>
<dbReference type="GeneID" id="70220890"/>
<keyword evidence="6" id="KW-0539">Nucleus</keyword>
<name>A0A9P9FXY2_FUSRE</name>
<comment type="caution">
    <text evidence="8">The sequence shown here is derived from an EMBL/GenBank/DDBJ whole genome shotgun (WGS) entry which is preliminary data.</text>
</comment>
<evidence type="ECO:0000259" key="7">
    <source>
        <dbReference type="Pfam" id="PF04082"/>
    </source>
</evidence>
<dbReference type="RefSeq" id="XP_046041551.1">
    <property type="nucleotide sequence ID" value="XM_046190936.1"/>
</dbReference>
<dbReference type="CDD" id="cd12148">
    <property type="entry name" value="fungal_TF_MHR"/>
    <property type="match status" value="1"/>
</dbReference>
<dbReference type="AlphaFoldDB" id="A0A9P9FXY2"/>
<dbReference type="GO" id="GO:0006351">
    <property type="term" value="P:DNA-templated transcription"/>
    <property type="evidence" value="ECO:0007669"/>
    <property type="project" value="InterPro"/>
</dbReference>
<dbReference type="OrthoDB" id="3945418at2759"/>
<evidence type="ECO:0000256" key="1">
    <source>
        <dbReference type="ARBA" id="ARBA00004123"/>
    </source>
</evidence>
<keyword evidence="2" id="KW-0479">Metal-binding</keyword>
<reference evidence="8" key="1">
    <citation type="journal article" date="2021" name="Nat. Commun.">
        <title>Genetic determinants of endophytism in the Arabidopsis root mycobiome.</title>
        <authorList>
            <person name="Mesny F."/>
            <person name="Miyauchi S."/>
            <person name="Thiergart T."/>
            <person name="Pickel B."/>
            <person name="Atanasova L."/>
            <person name="Karlsson M."/>
            <person name="Huettel B."/>
            <person name="Barry K.W."/>
            <person name="Haridas S."/>
            <person name="Chen C."/>
            <person name="Bauer D."/>
            <person name="Andreopoulos W."/>
            <person name="Pangilinan J."/>
            <person name="LaButti K."/>
            <person name="Riley R."/>
            <person name="Lipzen A."/>
            <person name="Clum A."/>
            <person name="Drula E."/>
            <person name="Henrissat B."/>
            <person name="Kohler A."/>
            <person name="Grigoriev I.V."/>
            <person name="Martin F.M."/>
            <person name="Hacquard S."/>
        </authorList>
    </citation>
    <scope>NUCLEOTIDE SEQUENCE</scope>
    <source>
        <strain evidence="8">MPI-CAGE-AT-0023</strain>
    </source>
</reference>
<keyword evidence="5" id="KW-0862">Zinc</keyword>
<dbReference type="EMBL" id="JAGMUX010000031">
    <property type="protein sequence ID" value="KAH7210780.1"/>
    <property type="molecule type" value="Genomic_DNA"/>
</dbReference>
<evidence type="ECO:0000313" key="9">
    <source>
        <dbReference type="Proteomes" id="UP000720189"/>
    </source>
</evidence>
<dbReference type="InterPro" id="IPR007219">
    <property type="entry name" value="XnlR_reg_dom"/>
</dbReference>
<evidence type="ECO:0000256" key="6">
    <source>
        <dbReference type="ARBA" id="ARBA00023242"/>
    </source>
</evidence>
<dbReference type="PANTHER" id="PTHR40626:SF14">
    <property type="entry name" value="C2H2 TYPE ZINC FINGER DOMAIN PROTEIN (AFU_ORTHOLOGUE AFUA_1G02360)"/>
    <property type="match status" value="1"/>
</dbReference>
<dbReference type="GO" id="GO:0000978">
    <property type="term" value="F:RNA polymerase II cis-regulatory region sequence-specific DNA binding"/>
    <property type="evidence" value="ECO:0007669"/>
    <property type="project" value="InterPro"/>
</dbReference>
<evidence type="ECO:0000256" key="4">
    <source>
        <dbReference type="ARBA" id="ARBA00022771"/>
    </source>
</evidence>
<dbReference type="Proteomes" id="UP000720189">
    <property type="component" value="Unassembled WGS sequence"/>
</dbReference>
<keyword evidence="4" id="KW-0863">Zinc-finger</keyword>
<keyword evidence="9" id="KW-1185">Reference proteome</keyword>
<accession>A0A9P9FXY2</accession>
<organism evidence="8 9">
    <name type="scientific">Fusarium redolens</name>
    <dbReference type="NCBI Taxonomy" id="48865"/>
    <lineage>
        <taxon>Eukaryota</taxon>
        <taxon>Fungi</taxon>
        <taxon>Dikarya</taxon>
        <taxon>Ascomycota</taxon>
        <taxon>Pezizomycotina</taxon>
        <taxon>Sordariomycetes</taxon>
        <taxon>Hypocreomycetidae</taxon>
        <taxon>Hypocreales</taxon>
        <taxon>Nectriaceae</taxon>
        <taxon>Fusarium</taxon>
        <taxon>Fusarium redolens species complex</taxon>
    </lineage>
</organism>
<keyword evidence="3" id="KW-0677">Repeat</keyword>
<proteinExistence type="predicted"/>
<protein>
    <recommendedName>
        <fullName evidence="7">Xylanolytic transcriptional activator regulatory domain-containing protein</fullName>
    </recommendedName>
</protein>
<dbReference type="PANTHER" id="PTHR40626">
    <property type="entry name" value="MIP31509P"/>
    <property type="match status" value="1"/>
</dbReference>
<evidence type="ECO:0000256" key="2">
    <source>
        <dbReference type="ARBA" id="ARBA00022723"/>
    </source>
</evidence>
<evidence type="ECO:0000256" key="5">
    <source>
        <dbReference type="ARBA" id="ARBA00022833"/>
    </source>
</evidence>